<dbReference type="Proteomes" id="UP000054485">
    <property type="component" value="Unassembled WGS sequence"/>
</dbReference>
<reference evidence="1 2" key="1">
    <citation type="submission" date="2014-04" db="EMBL/GenBank/DDBJ databases">
        <authorList>
            <consortium name="DOE Joint Genome Institute"/>
            <person name="Kuo A."/>
            <person name="Ruytinx J."/>
            <person name="Rineau F."/>
            <person name="Colpaert J."/>
            <person name="Kohler A."/>
            <person name="Nagy L.G."/>
            <person name="Floudas D."/>
            <person name="Copeland A."/>
            <person name="Barry K.W."/>
            <person name="Cichocki N."/>
            <person name="Veneault-Fourrey C."/>
            <person name="LaButti K."/>
            <person name="Lindquist E.A."/>
            <person name="Lipzen A."/>
            <person name="Lundell T."/>
            <person name="Morin E."/>
            <person name="Murat C."/>
            <person name="Sun H."/>
            <person name="Tunlid A."/>
            <person name="Henrissat B."/>
            <person name="Grigoriev I.V."/>
            <person name="Hibbett D.S."/>
            <person name="Martin F."/>
            <person name="Nordberg H.P."/>
            <person name="Cantor M.N."/>
            <person name="Hua S.X."/>
        </authorList>
    </citation>
    <scope>NUCLEOTIDE SEQUENCE [LARGE SCALE GENOMIC DNA]</scope>
    <source>
        <strain evidence="1 2">UH-Slu-Lm8-n1</strain>
    </source>
</reference>
<accession>A0A0C9ZSN4</accession>
<evidence type="ECO:0000313" key="2">
    <source>
        <dbReference type="Proteomes" id="UP000054485"/>
    </source>
</evidence>
<reference evidence="2" key="2">
    <citation type="submission" date="2015-01" db="EMBL/GenBank/DDBJ databases">
        <title>Evolutionary Origins and Diversification of the Mycorrhizal Mutualists.</title>
        <authorList>
            <consortium name="DOE Joint Genome Institute"/>
            <consortium name="Mycorrhizal Genomics Consortium"/>
            <person name="Kohler A."/>
            <person name="Kuo A."/>
            <person name="Nagy L.G."/>
            <person name="Floudas D."/>
            <person name="Copeland A."/>
            <person name="Barry K.W."/>
            <person name="Cichocki N."/>
            <person name="Veneault-Fourrey C."/>
            <person name="LaButti K."/>
            <person name="Lindquist E.A."/>
            <person name="Lipzen A."/>
            <person name="Lundell T."/>
            <person name="Morin E."/>
            <person name="Murat C."/>
            <person name="Riley R."/>
            <person name="Ohm R."/>
            <person name="Sun H."/>
            <person name="Tunlid A."/>
            <person name="Henrissat B."/>
            <person name="Grigoriev I.V."/>
            <person name="Hibbett D.S."/>
            <person name="Martin F."/>
        </authorList>
    </citation>
    <scope>NUCLEOTIDE SEQUENCE [LARGE SCALE GENOMIC DNA]</scope>
    <source>
        <strain evidence="2">UH-Slu-Lm8-n1</strain>
    </source>
</reference>
<name>A0A0C9ZSN4_9AGAM</name>
<sequence length="109" mass="12315">MQEENPMENAPFAMSTCKIRNIGVSTLYLSHRRNQAALQRLYNIPTSNPSSRLLLHMMKWLASANVFGFACAVRPSLLHISDARSLQHHAVRYLLTCPLTIQHVRSASL</sequence>
<evidence type="ECO:0000313" key="1">
    <source>
        <dbReference type="EMBL" id="KIK40840.1"/>
    </source>
</evidence>
<dbReference type="HOGENOM" id="CLU_2190368_0_0_1"/>
<gene>
    <name evidence="1" type="ORF">CY34DRAFT_806766</name>
</gene>
<proteinExistence type="predicted"/>
<dbReference type="InParanoid" id="A0A0C9ZSN4"/>
<feature type="non-terminal residue" evidence="1">
    <location>
        <position position="109"/>
    </location>
</feature>
<dbReference type="EMBL" id="KN835288">
    <property type="protein sequence ID" value="KIK40840.1"/>
    <property type="molecule type" value="Genomic_DNA"/>
</dbReference>
<keyword evidence="2" id="KW-1185">Reference proteome</keyword>
<protein>
    <submittedName>
        <fullName evidence="1">Uncharacterized protein</fullName>
    </submittedName>
</protein>
<organism evidence="1 2">
    <name type="scientific">Suillus luteus UH-Slu-Lm8-n1</name>
    <dbReference type="NCBI Taxonomy" id="930992"/>
    <lineage>
        <taxon>Eukaryota</taxon>
        <taxon>Fungi</taxon>
        <taxon>Dikarya</taxon>
        <taxon>Basidiomycota</taxon>
        <taxon>Agaricomycotina</taxon>
        <taxon>Agaricomycetes</taxon>
        <taxon>Agaricomycetidae</taxon>
        <taxon>Boletales</taxon>
        <taxon>Suillineae</taxon>
        <taxon>Suillaceae</taxon>
        <taxon>Suillus</taxon>
    </lineage>
</organism>
<dbReference type="AlphaFoldDB" id="A0A0C9ZSN4"/>